<feature type="non-terminal residue" evidence="8">
    <location>
        <position position="674"/>
    </location>
</feature>
<evidence type="ECO:0000256" key="3">
    <source>
        <dbReference type="ARBA" id="ARBA00023015"/>
    </source>
</evidence>
<dbReference type="SMART" id="SM00066">
    <property type="entry name" value="GAL4"/>
    <property type="match status" value="1"/>
</dbReference>
<dbReference type="PROSITE" id="PS50048">
    <property type="entry name" value="ZN2_CY6_FUNGAL_2"/>
    <property type="match status" value="1"/>
</dbReference>
<dbReference type="PANTHER" id="PTHR47660:SF3">
    <property type="entry name" value="FINGER DOMAIN PROTEIN, PUTATIVE (AFU_ORTHOLOGUE AFUA_4G03310)-RELATED"/>
    <property type="match status" value="1"/>
</dbReference>
<dbReference type="Proteomes" id="UP000258309">
    <property type="component" value="Unassembled WGS sequence"/>
</dbReference>
<evidence type="ECO:0000256" key="5">
    <source>
        <dbReference type="ARBA" id="ARBA00023242"/>
    </source>
</evidence>
<organism evidence="8 9">
    <name type="scientific">Scytalidium lignicola</name>
    <name type="common">Hyphomycete</name>
    <dbReference type="NCBI Taxonomy" id="5539"/>
    <lineage>
        <taxon>Eukaryota</taxon>
        <taxon>Fungi</taxon>
        <taxon>Dikarya</taxon>
        <taxon>Ascomycota</taxon>
        <taxon>Pezizomycotina</taxon>
        <taxon>Leotiomycetes</taxon>
        <taxon>Leotiomycetes incertae sedis</taxon>
        <taxon>Scytalidium</taxon>
    </lineage>
</organism>
<dbReference type="Gene3D" id="4.10.240.10">
    <property type="entry name" value="Zn(2)-C6 fungal-type DNA-binding domain"/>
    <property type="match status" value="1"/>
</dbReference>
<sequence>MAPPHRRSCLNCVKSKRKCDLATPRCQRCASRNFDCNYAGVEDETRSSEHSETTSGESSWSGATYHEVMDLPSQPEVNLNTGSSVLDQNDWTLDDPLATMQMNLDGGIELPLTEEDSPSWANLTVTNIIDEFIDTDRIVFEPEDDYVISGDIHMERVRFGIDHLKRYPKMFCHHAQTPFIHKKLYSERTPVVIQDALSACALYATKNRQNEALVFGDISKKANELVNRTTPFHSPMDLLASTQALILYQIIRLLDGDIRQRADAESCEPILISWSEQLVGKIRPLRSPNLAGNCSTADACISTLSWQHWVLEESVRRTALTSYMLQGLYSFFKVGYDTVSGKINKLCFTAQDALWNAPSEFYWRKALDENNHFEIILSNWDVATKGAFPHDFDDLGVLMFAIYKGIDDVAKWLGEENLPKYGLDKQSLMLQFGRSTKSRTTCDLQHLHETHLLKDESHNSNTNTTKLWTNRRTEPDSHGVSNSDAMKLQHGRREEQAPSNITKESLRSRKSPELQYRVGEKEPRAKAQSMKPEPKDEMLFKFKPESTPGEGWDLDQLTIYDIDDFESKITHNQYLLQRPVLPLKPDCLHWLAPATAGDREAAVFPEMITHGKRLHMFYEHESLYLSLHPELDAPNLSIMNSAGNANTKFTIPYPREASRAALTVALASTNTVDE</sequence>
<feature type="non-terminal residue" evidence="8">
    <location>
        <position position="1"/>
    </location>
</feature>
<keyword evidence="9" id="KW-1185">Reference proteome</keyword>
<feature type="compositionally biased region" description="Polar residues" evidence="6">
    <location>
        <begin position="459"/>
        <end position="470"/>
    </location>
</feature>
<dbReference type="OrthoDB" id="4216928at2759"/>
<evidence type="ECO:0000256" key="1">
    <source>
        <dbReference type="ARBA" id="ARBA00022723"/>
    </source>
</evidence>
<name>A0A3E2H164_SCYLI</name>
<comment type="caution">
    <text evidence="8">The sequence shown here is derived from an EMBL/GenBank/DDBJ whole genome shotgun (WGS) entry which is preliminary data.</text>
</comment>
<dbReference type="SUPFAM" id="SSF57701">
    <property type="entry name" value="Zn2/Cys6 DNA-binding domain"/>
    <property type="match status" value="1"/>
</dbReference>
<gene>
    <name evidence="8" type="ORF">B7463_g9213</name>
</gene>
<evidence type="ECO:0000256" key="4">
    <source>
        <dbReference type="ARBA" id="ARBA00023163"/>
    </source>
</evidence>
<dbReference type="GO" id="GO:0000981">
    <property type="term" value="F:DNA-binding transcription factor activity, RNA polymerase II-specific"/>
    <property type="evidence" value="ECO:0007669"/>
    <property type="project" value="InterPro"/>
</dbReference>
<proteinExistence type="predicted"/>
<keyword evidence="4" id="KW-0804">Transcription</keyword>
<evidence type="ECO:0000259" key="7">
    <source>
        <dbReference type="PROSITE" id="PS50048"/>
    </source>
</evidence>
<accession>A0A3E2H164</accession>
<dbReference type="EMBL" id="NCSJ02000222">
    <property type="protein sequence ID" value="RFU27129.1"/>
    <property type="molecule type" value="Genomic_DNA"/>
</dbReference>
<evidence type="ECO:0000313" key="9">
    <source>
        <dbReference type="Proteomes" id="UP000258309"/>
    </source>
</evidence>
<dbReference type="InterPro" id="IPR001138">
    <property type="entry name" value="Zn2Cys6_DnaBD"/>
</dbReference>
<dbReference type="GO" id="GO:0008270">
    <property type="term" value="F:zinc ion binding"/>
    <property type="evidence" value="ECO:0007669"/>
    <property type="project" value="InterPro"/>
</dbReference>
<protein>
    <recommendedName>
        <fullName evidence="7">Zn(2)-C6 fungal-type domain-containing protein</fullName>
    </recommendedName>
</protein>
<dbReference type="OMA" id="CMRNTAN"/>
<keyword evidence="5" id="KW-0539">Nucleus</keyword>
<reference evidence="8 9" key="1">
    <citation type="submission" date="2018-05" db="EMBL/GenBank/DDBJ databases">
        <title>Draft genome sequence of Scytalidium lignicola DSM 105466, a ubiquitous saprotrophic fungus.</title>
        <authorList>
            <person name="Buettner E."/>
            <person name="Gebauer A.M."/>
            <person name="Hofrichter M."/>
            <person name="Liers C."/>
            <person name="Kellner H."/>
        </authorList>
    </citation>
    <scope>NUCLEOTIDE SEQUENCE [LARGE SCALE GENOMIC DNA]</scope>
    <source>
        <strain evidence="8 9">DSM 105466</strain>
    </source>
</reference>
<dbReference type="CDD" id="cd00067">
    <property type="entry name" value="GAL4"/>
    <property type="match status" value="1"/>
</dbReference>
<keyword evidence="2" id="KW-0862">Zinc</keyword>
<dbReference type="InterPro" id="IPR036864">
    <property type="entry name" value="Zn2-C6_fun-type_DNA-bd_sf"/>
</dbReference>
<dbReference type="Pfam" id="PF00172">
    <property type="entry name" value="Zn_clus"/>
    <property type="match status" value="1"/>
</dbReference>
<dbReference type="PANTHER" id="PTHR47660">
    <property type="entry name" value="TRANSCRIPTION FACTOR WITH C2H2 AND ZN(2)-CYS(6) DNA BINDING DOMAIN (EUROFUNG)-RELATED-RELATED"/>
    <property type="match status" value="1"/>
</dbReference>
<evidence type="ECO:0000256" key="2">
    <source>
        <dbReference type="ARBA" id="ARBA00022833"/>
    </source>
</evidence>
<feature type="domain" description="Zn(2)-C6 fungal-type" evidence="7">
    <location>
        <begin position="8"/>
        <end position="38"/>
    </location>
</feature>
<dbReference type="AlphaFoldDB" id="A0A3E2H164"/>
<evidence type="ECO:0000313" key="8">
    <source>
        <dbReference type="EMBL" id="RFU27129.1"/>
    </source>
</evidence>
<dbReference type="STRING" id="5539.A0A3E2H164"/>
<evidence type="ECO:0000256" key="6">
    <source>
        <dbReference type="SAM" id="MobiDB-lite"/>
    </source>
</evidence>
<feature type="region of interest" description="Disordered" evidence="6">
    <location>
        <begin position="456"/>
        <end position="513"/>
    </location>
</feature>
<keyword evidence="3" id="KW-0805">Transcription regulation</keyword>
<feature type="compositionally biased region" description="Basic and acidic residues" evidence="6">
    <location>
        <begin position="504"/>
        <end position="513"/>
    </location>
</feature>
<keyword evidence="1" id="KW-0479">Metal-binding</keyword>